<evidence type="ECO:0000313" key="3">
    <source>
        <dbReference type="Proteomes" id="UP000070501"/>
    </source>
</evidence>
<accession>A0A136IYN1</accession>
<protein>
    <recommendedName>
        <fullName evidence="4">Integral membrane protein</fullName>
    </recommendedName>
</protein>
<dbReference type="EMBL" id="KQ964254">
    <property type="protein sequence ID" value="KXJ89909.1"/>
    <property type="molecule type" value="Genomic_DNA"/>
</dbReference>
<dbReference type="OrthoDB" id="5216128at2759"/>
<dbReference type="InterPro" id="IPR025363">
    <property type="entry name" value="DUF4267"/>
</dbReference>
<keyword evidence="1" id="KW-0472">Membrane</keyword>
<feature type="transmembrane region" description="Helical" evidence="1">
    <location>
        <begin position="117"/>
        <end position="135"/>
    </location>
</feature>
<name>A0A136IYN1_9PEZI</name>
<keyword evidence="3" id="KW-1185">Reference proteome</keyword>
<feature type="transmembrane region" description="Helical" evidence="1">
    <location>
        <begin position="87"/>
        <end position="105"/>
    </location>
</feature>
<evidence type="ECO:0000256" key="1">
    <source>
        <dbReference type="SAM" id="Phobius"/>
    </source>
</evidence>
<dbReference type="Proteomes" id="UP000070501">
    <property type="component" value="Unassembled WGS sequence"/>
</dbReference>
<sequence length="136" mass="14648">MALFSSPLSQSPALLNLSGFATLMPLALGVIGTVSPAAALKIFDFDDKTLNPQARKLGTNLMLFQSSRDLFMAGVNLAGWWYGDRKMLGIISFLGCAVAINDGWMSERQLGRGAWKHVAWVPVVASLGAALMGWFD</sequence>
<keyword evidence="1" id="KW-0812">Transmembrane</keyword>
<keyword evidence="1" id="KW-1133">Transmembrane helix</keyword>
<proteinExistence type="predicted"/>
<gene>
    <name evidence="2" type="ORF">Micbo1qcDRAFT_11362</name>
</gene>
<organism evidence="2 3">
    <name type="scientific">Microdochium bolleyi</name>
    <dbReference type="NCBI Taxonomy" id="196109"/>
    <lineage>
        <taxon>Eukaryota</taxon>
        <taxon>Fungi</taxon>
        <taxon>Dikarya</taxon>
        <taxon>Ascomycota</taxon>
        <taxon>Pezizomycotina</taxon>
        <taxon>Sordariomycetes</taxon>
        <taxon>Xylariomycetidae</taxon>
        <taxon>Xylariales</taxon>
        <taxon>Microdochiaceae</taxon>
        <taxon>Microdochium</taxon>
    </lineage>
</organism>
<evidence type="ECO:0000313" key="2">
    <source>
        <dbReference type="EMBL" id="KXJ89909.1"/>
    </source>
</evidence>
<reference evidence="3" key="1">
    <citation type="submission" date="2016-02" db="EMBL/GenBank/DDBJ databases">
        <title>Draft genome sequence of Microdochium bolleyi, a fungal endophyte of beachgrass.</title>
        <authorList>
            <consortium name="DOE Joint Genome Institute"/>
            <person name="David A.S."/>
            <person name="May G."/>
            <person name="Haridas S."/>
            <person name="Lim J."/>
            <person name="Wang M."/>
            <person name="Labutti K."/>
            <person name="Lipzen A."/>
            <person name="Barry K."/>
            <person name="Grigoriev I.V."/>
        </authorList>
    </citation>
    <scope>NUCLEOTIDE SEQUENCE [LARGE SCALE GENOMIC DNA]</scope>
    <source>
        <strain evidence="3">J235TASD1</strain>
    </source>
</reference>
<feature type="transmembrane region" description="Helical" evidence="1">
    <location>
        <begin position="20"/>
        <end position="40"/>
    </location>
</feature>
<evidence type="ECO:0008006" key="4">
    <source>
        <dbReference type="Google" id="ProtNLM"/>
    </source>
</evidence>
<dbReference type="Pfam" id="PF14087">
    <property type="entry name" value="DUF4267"/>
    <property type="match status" value="1"/>
</dbReference>
<dbReference type="AlphaFoldDB" id="A0A136IYN1"/>
<dbReference type="InParanoid" id="A0A136IYN1"/>